<keyword evidence="3" id="KW-0472">Membrane</keyword>
<dbReference type="PROSITE" id="PS00108">
    <property type="entry name" value="PROTEIN_KINASE_ST"/>
    <property type="match status" value="1"/>
</dbReference>
<proteinExistence type="inferred from homology"/>
<evidence type="ECO:0000313" key="5">
    <source>
        <dbReference type="EMBL" id="RXI06056.1"/>
    </source>
</evidence>
<dbReference type="Proteomes" id="UP000290289">
    <property type="component" value="Chromosome 2"/>
</dbReference>
<keyword evidence="6" id="KW-1185">Reference proteome</keyword>
<dbReference type="GO" id="GO:0004674">
    <property type="term" value="F:protein serine/threonine kinase activity"/>
    <property type="evidence" value="ECO:0007669"/>
    <property type="project" value="UniProtKB-EC"/>
</dbReference>
<dbReference type="InterPro" id="IPR011009">
    <property type="entry name" value="Kinase-like_dom_sf"/>
</dbReference>
<dbReference type="GO" id="GO:0005524">
    <property type="term" value="F:ATP binding"/>
    <property type="evidence" value="ECO:0007669"/>
    <property type="project" value="InterPro"/>
</dbReference>
<dbReference type="PROSITE" id="PS50011">
    <property type="entry name" value="PROTEIN_KINASE_DOM"/>
    <property type="match status" value="1"/>
</dbReference>
<evidence type="ECO:0000256" key="3">
    <source>
        <dbReference type="SAM" id="Phobius"/>
    </source>
</evidence>
<accession>A0A498KF72</accession>
<feature type="domain" description="Protein kinase" evidence="4">
    <location>
        <begin position="23"/>
        <end position="194"/>
    </location>
</feature>
<organism evidence="5 6">
    <name type="scientific">Malus domestica</name>
    <name type="common">Apple</name>
    <name type="synonym">Pyrus malus</name>
    <dbReference type="NCBI Taxonomy" id="3750"/>
    <lineage>
        <taxon>Eukaryota</taxon>
        <taxon>Viridiplantae</taxon>
        <taxon>Streptophyta</taxon>
        <taxon>Embryophyta</taxon>
        <taxon>Tracheophyta</taxon>
        <taxon>Spermatophyta</taxon>
        <taxon>Magnoliopsida</taxon>
        <taxon>eudicotyledons</taxon>
        <taxon>Gunneridae</taxon>
        <taxon>Pentapetalae</taxon>
        <taxon>rosids</taxon>
        <taxon>fabids</taxon>
        <taxon>Rosales</taxon>
        <taxon>Rosaceae</taxon>
        <taxon>Amygdaloideae</taxon>
        <taxon>Maleae</taxon>
        <taxon>Malus</taxon>
    </lineage>
</organism>
<dbReference type="InterPro" id="IPR050235">
    <property type="entry name" value="CK1_Ser-Thr_kinase"/>
</dbReference>
<dbReference type="Gene3D" id="1.10.510.10">
    <property type="entry name" value="Transferase(Phosphotransferase) domain 1"/>
    <property type="match status" value="1"/>
</dbReference>
<dbReference type="InterPro" id="IPR000719">
    <property type="entry name" value="Prot_kinase_dom"/>
</dbReference>
<sequence>MESVVGANGWVDRKSRPVVNGRFRVGPMIRFSQFGAVYHGFFLSFENVNAEYPALIHESEVYKRLKGGAGISKVRWIGVEGDHNALVMDVMGLSLDDFFTCCSKKFSLKTVLMLAEKMINRVEFVHSKSFLHRDIKPENFLFGAIKQPNEVNIVSFSLAKQYRDTSTHQHIPYRLVACFILSVLSLLFNCLYFQ</sequence>
<evidence type="ECO:0000256" key="2">
    <source>
        <dbReference type="ARBA" id="ARBA00012513"/>
    </source>
</evidence>
<dbReference type="EMBL" id="RDQH01000328">
    <property type="protein sequence ID" value="RXI06056.1"/>
    <property type="molecule type" value="Genomic_DNA"/>
</dbReference>
<dbReference type="STRING" id="3750.A0A498KF72"/>
<evidence type="ECO:0000313" key="6">
    <source>
        <dbReference type="Proteomes" id="UP000290289"/>
    </source>
</evidence>
<evidence type="ECO:0000256" key="1">
    <source>
        <dbReference type="ARBA" id="ARBA00005926"/>
    </source>
</evidence>
<comment type="similarity">
    <text evidence="1">Belongs to the protein kinase superfamily. CK1 Ser/Thr protein kinase family. Casein kinase I subfamily.</text>
</comment>
<dbReference type="AlphaFoldDB" id="A0A498KF72"/>
<dbReference type="Pfam" id="PF00069">
    <property type="entry name" value="Pkinase"/>
    <property type="match status" value="1"/>
</dbReference>
<keyword evidence="3" id="KW-1133">Transmembrane helix</keyword>
<dbReference type="InterPro" id="IPR008271">
    <property type="entry name" value="Ser/Thr_kinase_AS"/>
</dbReference>
<comment type="caution">
    <text evidence="5">The sequence shown here is derived from an EMBL/GenBank/DDBJ whole genome shotgun (WGS) entry which is preliminary data.</text>
</comment>
<evidence type="ECO:0000259" key="4">
    <source>
        <dbReference type="PROSITE" id="PS50011"/>
    </source>
</evidence>
<gene>
    <name evidence="5" type="ORF">DVH24_018098</name>
</gene>
<name>A0A498KF72_MALDO</name>
<protein>
    <recommendedName>
        <fullName evidence="2">non-specific serine/threonine protein kinase</fullName>
        <ecNumber evidence="2">2.7.11.1</ecNumber>
    </recommendedName>
</protein>
<reference evidence="5 6" key="1">
    <citation type="submission" date="2018-10" db="EMBL/GenBank/DDBJ databases">
        <title>A high-quality apple genome assembly.</title>
        <authorList>
            <person name="Hu J."/>
        </authorList>
    </citation>
    <scope>NUCLEOTIDE SEQUENCE [LARGE SCALE GENOMIC DNA]</scope>
    <source>
        <strain evidence="6">cv. HFTH1</strain>
        <tissue evidence="5">Young leaf</tissue>
    </source>
</reference>
<dbReference type="PANTHER" id="PTHR11909">
    <property type="entry name" value="CASEIN KINASE-RELATED"/>
    <property type="match status" value="1"/>
</dbReference>
<feature type="transmembrane region" description="Helical" evidence="3">
    <location>
        <begin position="171"/>
        <end position="193"/>
    </location>
</feature>
<dbReference type="SUPFAM" id="SSF56112">
    <property type="entry name" value="Protein kinase-like (PK-like)"/>
    <property type="match status" value="1"/>
</dbReference>
<keyword evidence="3" id="KW-0812">Transmembrane</keyword>
<dbReference type="EC" id="2.7.11.1" evidence="2"/>